<name>A0AAN6GIB5_9BASI</name>
<dbReference type="Pfam" id="PF06080">
    <property type="entry name" value="DUF938"/>
    <property type="match status" value="1"/>
</dbReference>
<dbReference type="AlphaFoldDB" id="A0AAN6GIB5"/>
<dbReference type="InterPro" id="IPR029063">
    <property type="entry name" value="SAM-dependent_MTases_sf"/>
</dbReference>
<comment type="similarity">
    <text evidence="1">Belongs to the UPF0585 family.</text>
</comment>
<protein>
    <recommendedName>
        <fullName evidence="5">Methyltransferase domain-containing protein</fullName>
    </recommendedName>
</protein>
<proteinExistence type="inferred from homology"/>
<reference evidence="3" key="1">
    <citation type="journal article" date="2023" name="PhytoFront">
        <title>Draft Genome Resources of Seven Strains of Tilletia horrida, Causal Agent of Kernel Smut of Rice.</title>
        <authorList>
            <person name="Khanal S."/>
            <person name="Antony Babu S."/>
            <person name="Zhou X.G."/>
        </authorList>
    </citation>
    <scope>NUCLEOTIDE SEQUENCE</scope>
    <source>
        <strain evidence="3">TX3</strain>
    </source>
</reference>
<feature type="region of interest" description="Disordered" evidence="2">
    <location>
        <begin position="1"/>
        <end position="20"/>
    </location>
</feature>
<comment type="caution">
    <text evidence="3">The sequence shown here is derived from an EMBL/GenBank/DDBJ whole genome shotgun (WGS) entry which is preliminary data.</text>
</comment>
<evidence type="ECO:0008006" key="5">
    <source>
        <dbReference type="Google" id="ProtNLM"/>
    </source>
</evidence>
<evidence type="ECO:0000313" key="3">
    <source>
        <dbReference type="EMBL" id="KAK0539408.1"/>
    </source>
</evidence>
<dbReference type="Proteomes" id="UP001176521">
    <property type="component" value="Unassembled WGS sequence"/>
</dbReference>
<evidence type="ECO:0000256" key="1">
    <source>
        <dbReference type="ARBA" id="ARBA00008308"/>
    </source>
</evidence>
<organism evidence="3 4">
    <name type="scientific">Tilletia horrida</name>
    <dbReference type="NCBI Taxonomy" id="155126"/>
    <lineage>
        <taxon>Eukaryota</taxon>
        <taxon>Fungi</taxon>
        <taxon>Dikarya</taxon>
        <taxon>Basidiomycota</taxon>
        <taxon>Ustilaginomycotina</taxon>
        <taxon>Exobasidiomycetes</taxon>
        <taxon>Tilletiales</taxon>
        <taxon>Tilletiaceae</taxon>
        <taxon>Tilletia</taxon>
    </lineage>
</organism>
<evidence type="ECO:0000256" key="2">
    <source>
        <dbReference type="SAM" id="MobiDB-lite"/>
    </source>
</evidence>
<gene>
    <name evidence="3" type="ORF">OC842_000964</name>
</gene>
<dbReference type="PANTHER" id="PTHR20974">
    <property type="entry name" value="UPF0585 PROTEIN CG18661"/>
    <property type="match status" value="1"/>
</dbReference>
<dbReference type="SUPFAM" id="SSF53335">
    <property type="entry name" value="S-adenosyl-L-methionine-dependent methyltransferases"/>
    <property type="match status" value="1"/>
</dbReference>
<sequence length="268" mass="29142">MTTDAPRFPERQSLPGSAERNTPAIVDALVPRLAALPPLLPADGRVSVRVLELASGTGAHVAAIARAEALKSRNLSFQPTEADAFLCGKIKEAVTLQQQAGRSQGATVLEPRILDLTKDNDWAGVGRAQLEVDGDERDQRTAAFDAVLAFNLLHITPFEVTHSIFAHLDPASYRVQQASEEAVPLLDQTHGFIAFYGAFKEHEDDELSEGNARFDADIRSRNPAFGIRSVDAVSKVAREHGYALAERIAMPANNWIIVFRPRNNGPSS</sequence>
<evidence type="ECO:0000313" key="4">
    <source>
        <dbReference type="Proteomes" id="UP001176521"/>
    </source>
</evidence>
<dbReference type="EMBL" id="JAPDMQ010000031">
    <property type="protein sequence ID" value="KAK0539408.1"/>
    <property type="molecule type" value="Genomic_DNA"/>
</dbReference>
<accession>A0AAN6GIB5</accession>
<dbReference type="PANTHER" id="PTHR20974:SF0">
    <property type="entry name" value="UPF0585 PROTEIN CG18661"/>
    <property type="match status" value="1"/>
</dbReference>
<keyword evidence="4" id="KW-1185">Reference proteome</keyword>
<dbReference type="InterPro" id="IPR010342">
    <property type="entry name" value="DUF938"/>
</dbReference>